<reference evidence="1" key="1">
    <citation type="journal article" date="2020" name="Stud. Mycol.">
        <title>101 Dothideomycetes genomes: a test case for predicting lifestyles and emergence of pathogens.</title>
        <authorList>
            <person name="Haridas S."/>
            <person name="Albert R."/>
            <person name="Binder M."/>
            <person name="Bloem J."/>
            <person name="Labutti K."/>
            <person name="Salamov A."/>
            <person name="Andreopoulos B."/>
            <person name="Baker S."/>
            <person name="Barry K."/>
            <person name="Bills G."/>
            <person name="Bluhm B."/>
            <person name="Cannon C."/>
            <person name="Castanera R."/>
            <person name="Culley D."/>
            <person name="Daum C."/>
            <person name="Ezra D."/>
            <person name="Gonzalez J."/>
            <person name="Henrissat B."/>
            <person name="Kuo A."/>
            <person name="Liang C."/>
            <person name="Lipzen A."/>
            <person name="Lutzoni F."/>
            <person name="Magnuson J."/>
            <person name="Mondo S."/>
            <person name="Nolan M."/>
            <person name="Ohm R."/>
            <person name="Pangilinan J."/>
            <person name="Park H.-J."/>
            <person name="Ramirez L."/>
            <person name="Alfaro M."/>
            <person name="Sun H."/>
            <person name="Tritt A."/>
            <person name="Yoshinaga Y."/>
            <person name="Zwiers L.-H."/>
            <person name="Turgeon B."/>
            <person name="Goodwin S."/>
            <person name="Spatafora J."/>
            <person name="Crous P."/>
            <person name="Grigoriev I."/>
        </authorList>
    </citation>
    <scope>NUCLEOTIDE SEQUENCE</scope>
    <source>
        <strain evidence="1">CBS 113818</strain>
    </source>
</reference>
<keyword evidence="2" id="KW-1185">Reference proteome</keyword>
<sequence>MSPLGPPLRVSGDNKGIRSLAASVIKWIDLIKIQQATDIAMSMRRVKEAVTEGVTIESEVSQEFEVSGFTMVTSSMIKTKSQLYTTFFNISPTILTCCVLSARDIRPLFPRAICSATDLLLPIYSDSGPFHPSGIGSCLLMHCAFLLAFEASVDADSDIAVVCATPLFFVATFETAVEWIPLGQGGGSRGESGKCDHDDDCEMHDWCLEAALDEVKYS</sequence>
<organism evidence="1 2">
    <name type="scientific">Ophiobolus disseminans</name>
    <dbReference type="NCBI Taxonomy" id="1469910"/>
    <lineage>
        <taxon>Eukaryota</taxon>
        <taxon>Fungi</taxon>
        <taxon>Dikarya</taxon>
        <taxon>Ascomycota</taxon>
        <taxon>Pezizomycotina</taxon>
        <taxon>Dothideomycetes</taxon>
        <taxon>Pleosporomycetidae</taxon>
        <taxon>Pleosporales</taxon>
        <taxon>Pleosporineae</taxon>
        <taxon>Phaeosphaeriaceae</taxon>
        <taxon>Ophiobolus</taxon>
    </lineage>
</organism>
<evidence type="ECO:0000313" key="1">
    <source>
        <dbReference type="EMBL" id="KAF2826627.1"/>
    </source>
</evidence>
<proteinExistence type="predicted"/>
<evidence type="ECO:0000313" key="2">
    <source>
        <dbReference type="Proteomes" id="UP000799424"/>
    </source>
</evidence>
<dbReference type="AlphaFoldDB" id="A0A6A7A1Q0"/>
<dbReference type="EMBL" id="MU006225">
    <property type="protein sequence ID" value="KAF2826627.1"/>
    <property type="molecule type" value="Genomic_DNA"/>
</dbReference>
<accession>A0A6A7A1Q0</accession>
<protein>
    <submittedName>
        <fullName evidence="1">Uncharacterized protein</fullName>
    </submittedName>
</protein>
<gene>
    <name evidence="1" type="ORF">CC86DRAFT_381743</name>
</gene>
<name>A0A6A7A1Q0_9PLEO</name>
<dbReference type="Proteomes" id="UP000799424">
    <property type="component" value="Unassembled WGS sequence"/>
</dbReference>